<name>A0A565BNA2_9BRAS</name>
<keyword evidence="3" id="KW-1185">Reference proteome</keyword>
<dbReference type="GO" id="GO:0007165">
    <property type="term" value="P:signal transduction"/>
    <property type="evidence" value="ECO:0007669"/>
    <property type="project" value="TreeGrafter"/>
</dbReference>
<dbReference type="EMBL" id="CABITT030000004">
    <property type="protein sequence ID" value="VVB03133.1"/>
    <property type="molecule type" value="Genomic_DNA"/>
</dbReference>
<evidence type="ECO:0000313" key="2">
    <source>
        <dbReference type="EMBL" id="VVB03133.1"/>
    </source>
</evidence>
<dbReference type="OrthoDB" id="25592at2759"/>
<sequence>MPPRNQKKSSAKMQPEMDFVKVLGKGSFGSVNLFRYPKPDGSMFYNAVKISDVQRYDSLDREFRILKKLRGCPRIVQCFGDYLFEDFNCHGNRVYKMVMEYASAGTLTSYMERNRRLSDSIIKNFTRMILQGLVSIHSLGYVHCDLKPDNLLLFPRYDEETWNCSYDLKISDFGMSTRARERSRYWRINCPFVGTPIYMSPESVHDGTVEKALDLWSLGCIVLEMYIGKQPWSEVDSNDLEYNLVDNIAPEIPNTVPCDARKFLETCFASTPKDRGTASELLLHPFLTGEERKPLLLKMKISPKKMTDISERPMKLETIPMNPPQFKKIAIKPLKLKVKILPWRTPASNLVPVQ</sequence>
<dbReference type="SUPFAM" id="SSF56112">
    <property type="entry name" value="Protein kinase-like (PK-like)"/>
    <property type="match status" value="1"/>
</dbReference>
<dbReference type="PANTHER" id="PTHR48011">
    <property type="entry name" value="CCR4-NOT TRANSCRIPTIONAL COMPLEX SUBUNIT CAF120-RELATED"/>
    <property type="match status" value="1"/>
</dbReference>
<dbReference type="PROSITE" id="PS00108">
    <property type="entry name" value="PROTEIN_KINASE_ST"/>
    <property type="match status" value="1"/>
</dbReference>
<dbReference type="Proteomes" id="UP000489600">
    <property type="component" value="Unassembled WGS sequence"/>
</dbReference>
<evidence type="ECO:0000313" key="3">
    <source>
        <dbReference type="Proteomes" id="UP000489600"/>
    </source>
</evidence>
<organism evidence="2 3">
    <name type="scientific">Arabis nemorensis</name>
    <dbReference type="NCBI Taxonomy" id="586526"/>
    <lineage>
        <taxon>Eukaryota</taxon>
        <taxon>Viridiplantae</taxon>
        <taxon>Streptophyta</taxon>
        <taxon>Embryophyta</taxon>
        <taxon>Tracheophyta</taxon>
        <taxon>Spermatophyta</taxon>
        <taxon>Magnoliopsida</taxon>
        <taxon>eudicotyledons</taxon>
        <taxon>Gunneridae</taxon>
        <taxon>Pentapetalae</taxon>
        <taxon>rosids</taxon>
        <taxon>malvids</taxon>
        <taxon>Brassicales</taxon>
        <taxon>Brassicaceae</taxon>
        <taxon>Arabideae</taxon>
        <taxon>Arabis</taxon>
    </lineage>
</organism>
<dbReference type="GO" id="GO:0005524">
    <property type="term" value="F:ATP binding"/>
    <property type="evidence" value="ECO:0007669"/>
    <property type="project" value="InterPro"/>
</dbReference>
<feature type="domain" description="Protein kinase" evidence="1">
    <location>
        <begin position="17"/>
        <end position="287"/>
    </location>
</feature>
<proteinExistence type="predicted"/>
<comment type="caution">
    <text evidence="2">The sequence shown here is derived from an EMBL/GenBank/DDBJ whole genome shotgun (WGS) entry which is preliminary data.</text>
</comment>
<protein>
    <recommendedName>
        <fullName evidence="1">Protein kinase domain-containing protein</fullName>
    </recommendedName>
</protein>
<dbReference type="InterPro" id="IPR000719">
    <property type="entry name" value="Prot_kinase_dom"/>
</dbReference>
<dbReference type="PROSITE" id="PS50011">
    <property type="entry name" value="PROTEIN_KINASE_DOM"/>
    <property type="match status" value="1"/>
</dbReference>
<dbReference type="InterPro" id="IPR011009">
    <property type="entry name" value="Kinase-like_dom_sf"/>
</dbReference>
<evidence type="ECO:0000259" key="1">
    <source>
        <dbReference type="PROSITE" id="PS50011"/>
    </source>
</evidence>
<reference evidence="2" key="1">
    <citation type="submission" date="2019-07" db="EMBL/GenBank/DDBJ databases">
        <authorList>
            <person name="Dittberner H."/>
        </authorList>
    </citation>
    <scope>NUCLEOTIDE SEQUENCE [LARGE SCALE GENOMIC DNA]</scope>
</reference>
<accession>A0A565BNA2</accession>
<dbReference type="PANTHER" id="PTHR48011:SF81">
    <property type="entry name" value="PROTEIN KINASE DOMAIN-CONTAINING PROTEIN"/>
    <property type="match status" value="1"/>
</dbReference>
<dbReference type="Gene3D" id="1.10.510.10">
    <property type="entry name" value="Transferase(Phosphotransferase) domain 1"/>
    <property type="match status" value="1"/>
</dbReference>
<dbReference type="AlphaFoldDB" id="A0A565BNA2"/>
<dbReference type="SMART" id="SM00220">
    <property type="entry name" value="S_TKc"/>
    <property type="match status" value="1"/>
</dbReference>
<dbReference type="Pfam" id="PF00069">
    <property type="entry name" value="Pkinase"/>
    <property type="match status" value="1"/>
</dbReference>
<dbReference type="GO" id="GO:0004672">
    <property type="term" value="F:protein kinase activity"/>
    <property type="evidence" value="ECO:0007669"/>
    <property type="project" value="InterPro"/>
</dbReference>
<gene>
    <name evidence="2" type="ORF">ANE_LOCUS13577</name>
</gene>
<dbReference type="InterPro" id="IPR052751">
    <property type="entry name" value="Plant_MAPKKK"/>
</dbReference>
<dbReference type="InterPro" id="IPR008271">
    <property type="entry name" value="Ser/Thr_kinase_AS"/>
</dbReference>